<dbReference type="EMBL" id="DAKRPA010000208">
    <property type="protein sequence ID" value="DAZ95339.1"/>
    <property type="molecule type" value="Genomic_DNA"/>
</dbReference>
<keyword evidence="3" id="KW-1185">Reference proteome</keyword>
<feature type="region of interest" description="Disordered" evidence="1">
    <location>
        <begin position="150"/>
        <end position="182"/>
    </location>
</feature>
<sequence>MEVVLRELKMRPKTKLDLVLKYTHVDHYDNFQGAVELWEHAMECIKRREKALQALRKFELTASDPRRHFRSLSIHRLSEQKQRDSLFHHLNYASEMCKKALDEVEKVCGDSVCYENRVYKEKMKKDYTELLFEVEQERLQMIYNGVHLAESSSKSEERRVEEPTTNLASSRPQEQSSRLPVKPIKPRATIVLPPQTRMLRRPSNQSADFKDNESGGLDVAGVVTAPKNKNLLNNPRESIFYNAGEAIERDRLEVQRKEREKEDALKRTHGELHRMSEQVRQHRRQELDNLKQRLINEADNGEPSLRPLLVDCEETRPSERTRTASSSERPSTLPSPSDLEFLQQAMQRLISKNKEFPNR</sequence>
<protein>
    <submittedName>
        <fullName evidence="2">Uncharacterized protein</fullName>
    </submittedName>
</protein>
<feature type="compositionally biased region" description="Basic and acidic residues" evidence="1">
    <location>
        <begin position="313"/>
        <end position="322"/>
    </location>
</feature>
<proteinExistence type="predicted"/>
<dbReference type="PANTHER" id="PTHR16078:SF1">
    <property type="entry name" value="COILED-COIL DOMAIN-CONTAINING PROTEIN 87"/>
    <property type="match status" value="1"/>
</dbReference>
<evidence type="ECO:0000313" key="2">
    <source>
        <dbReference type="EMBL" id="DAZ95339.1"/>
    </source>
</evidence>
<name>A0AAV2YRQ0_9STRA</name>
<comment type="caution">
    <text evidence="2">The sequence shown here is derived from an EMBL/GenBank/DDBJ whole genome shotgun (WGS) entry which is preliminary data.</text>
</comment>
<reference evidence="2" key="2">
    <citation type="journal article" date="2023" name="Microbiol Resour">
        <title>Decontamination and Annotation of the Draft Genome Sequence of the Oomycete Lagenidium giganteum ARSEF 373.</title>
        <authorList>
            <person name="Morgan W.R."/>
            <person name="Tartar A."/>
        </authorList>
    </citation>
    <scope>NUCLEOTIDE SEQUENCE</scope>
    <source>
        <strain evidence="2">ARSEF 373</strain>
    </source>
</reference>
<reference evidence="2" key="1">
    <citation type="submission" date="2022-11" db="EMBL/GenBank/DDBJ databases">
        <authorList>
            <person name="Morgan W.R."/>
            <person name="Tartar A."/>
        </authorList>
    </citation>
    <scope>NUCLEOTIDE SEQUENCE</scope>
    <source>
        <strain evidence="2">ARSEF 373</strain>
    </source>
</reference>
<accession>A0AAV2YRQ0</accession>
<feature type="compositionally biased region" description="Polar residues" evidence="1">
    <location>
        <begin position="163"/>
        <end position="178"/>
    </location>
</feature>
<dbReference type="AlphaFoldDB" id="A0AAV2YRQ0"/>
<evidence type="ECO:0000313" key="3">
    <source>
        <dbReference type="Proteomes" id="UP001146120"/>
    </source>
</evidence>
<evidence type="ECO:0000256" key="1">
    <source>
        <dbReference type="SAM" id="MobiDB-lite"/>
    </source>
</evidence>
<feature type="compositionally biased region" description="Basic and acidic residues" evidence="1">
    <location>
        <begin position="153"/>
        <end position="162"/>
    </location>
</feature>
<feature type="compositionally biased region" description="Low complexity" evidence="1">
    <location>
        <begin position="323"/>
        <end position="332"/>
    </location>
</feature>
<dbReference type="InterPro" id="IPR037383">
    <property type="entry name" value="CCDC87"/>
</dbReference>
<feature type="region of interest" description="Disordered" evidence="1">
    <location>
        <begin position="256"/>
        <end position="283"/>
    </location>
</feature>
<dbReference type="Gene3D" id="1.20.58.1520">
    <property type="match status" value="1"/>
</dbReference>
<gene>
    <name evidence="2" type="ORF">N0F65_002524</name>
</gene>
<dbReference type="Proteomes" id="UP001146120">
    <property type="component" value="Unassembled WGS sequence"/>
</dbReference>
<organism evidence="2 3">
    <name type="scientific">Lagenidium giganteum</name>
    <dbReference type="NCBI Taxonomy" id="4803"/>
    <lineage>
        <taxon>Eukaryota</taxon>
        <taxon>Sar</taxon>
        <taxon>Stramenopiles</taxon>
        <taxon>Oomycota</taxon>
        <taxon>Peronosporomycetes</taxon>
        <taxon>Pythiales</taxon>
        <taxon>Pythiaceae</taxon>
    </lineage>
</organism>
<feature type="region of interest" description="Disordered" evidence="1">
    <location>
        <begin position="295"/>
        <end position="338"/>
    </location>
</feature>
<dbReference type="PANTHER" id="PTHR16078">
    <property type="entry name" value="COILED-COIL DOMAIN-CONTAINING PROTEIN 87"/>
    <property type="match status" value="1"/>
</dbReference>